<dbReference type="Gramene" id="RZC67753">
    <property type="protein sequence ID" value="RZC67753"/>
    <property type="gene ID" value="C5167_011440"/>
</dbReference>
<keyword evidence="4" id="KW-1185">Reference proteome</keyword>
<keyword evidence="2" id="KW-0472">Membrane</keyword>
<sequence>MESLTRRTQPTFLFVLLLLTAFILLTATNSPVIYQKEHIYISRKLLQRQRPPLPNPPRPIFRMPGTPIPYLPPGQP</sequence>
<feature type="region of interest" description="Disordered" evidence="1">
    <location>
        <begin position="50"/>
        <end position="76"/>
    </location>
</feature>
<keyword evidence="2" id="KW-1133">Transmembrane helix</keyword>
<name>A0A4Y7K304_PAPSO</name>
<reference evidence="3 4" key="1">
    <citation type="journal article" date="2018" name="Science">
        <title>The opium poppy genome and morphinan production.</title>
        <authorList>
            <person name="Guo L."/>
            <person name="Winzer T."/>
            <person name="Yang X."/>
            <person name="Li Y."/>
            <person name="Ning Z."/>
            <person name="He Z."/>
            <person name="Teodor R."/>
            <person name="Lu Y."/>
            <person name="Bowser T.A."/>
            <person name="Graham I.A."/>
            <person name="Ye K."/>
        </authorList>
    </citation>
    <scope>NUCLEOTIDE SEQUENCE [LARGE SCALE GENOMIC DNA]</scope>
    <source>
        <strain evidence="4">cv. HN1</strain>
        <tissue evidence="3">Leaves</tissue>
    </source>
</reference>
<evidence type="ECO:0000313" key="3">
    <source>
        <dbReference type="EMBL" id="RZC67753.1"/>
    </source>
</evidence>
<feature type="transmembrane region" description="Helical" evidence="2">
    <location>
        <begin position="12"/>
        <end position="34"/>
    </location>
</feature>
<proteinExistence type="predicted"/>
<evidence type="ECO:0000256" key="1">
    <source>
        <dbReference type="SAM" id="MobiDB-lite"/>
    </source>
</evidence>
<evidence type="ECO:0000313" key="4">
    <source>
        <dbReference type="Proteomes" id="UP000316621"/>
    </source>
</evidence>
<protein>
    <submittedName>
        <fullName evidence="3">Uncharacterized protein</fullName>
    </submittedName>
</protein>
<dbReference type="AlphaFoldDB" id="A0A4Y7K304"/>
<evidence type="ECO:0000256" key="2">
    <source>
        <dbReference type="SAM" id="Phobius"/>
    </source>
</evidence>
<accession>A0A4Y7K304</accession>
<feature type="compositionally biased region" description="Pro residues" evidence="1">
    <location>
        <begin position="66"/>
        <end position="76"/>
    </location>
</feature>
<keyword evidence="2" id="KW-0812">Transmembrane</keyword>
<dbReference type="EMBL" id="CM010720">
    <property type="protein sequence ID" value="RZC67753.1"/>
    <property type="molecule type" value="Genomic_DNA"/>
</dbReference>
<gene>
    <name evidence="3" type="ORF">C5167_011440</name>
</gene>
<dbReference type="Proteomes" id="UP000316621">
    <property type="component" value="Chromosome 6"/>
</dbReference>
<organism evidence="3 4">
    <name type="scientific">Papaver somniferum</name>
    <name type="common">Opium poppy</name>
    <dbReference type="NCBI Taxonomy" id="3469"/>
    <lineage>
        <taxon>Eukaryota</taxon>
        <taxon>Viridiplantae</taxon>
        <taxon>Streptophyta</taxon>
        <taxon>Embryophyta</taxon>
        <taxon>Tracheophyta</taxon>
        <taxon>Spermatophyta</taxon>
        <taxon>Magnoliopsida</taxon>
        <taxon>Ranunculales</taxon>
        <taxon>Papaveraceae</taxon>
        <taxon>Papaveroideae</taxon>
        <taxon>Papaver</taxon>
    </lineage>
</organism>